<dbReference type="PANTHER" id="PTHR10755">
    <property type="entry name" value="COPROPORPHYRINOGEN III OXIDASE, MITOCHONDRIAL"/>
    <property type="match status" value="1"/>
</dbReference>
<dbReference type="GO" id="GO:0004109">
    <property type="term" value="F:coproporphyrinogen oxidase activity"/>
    <property type="evidence" value="ECO:0007669"/>
    <property type="project" value="UniProtKB-EC"/>
</dbReference>
<keyword evidence="6" id="KW-0627">Porphyrin biosynthesis</keyword>
<accession>A0A1L3A3R5</accession>
<organism evidence="7">
    <name type="scientific">Diplonema sp</name>
    <dbReference type="NCBI Taxonomy" id="1921132"/>
    <lineage>
        <taxon>Eukaryota</taxon>
        <taxon>Discoba</taxon>
        <taxon>Euglenozoa</taxon>
        <taxon>Diplonemea</taxon>
        <taxon>Diplonemidae</taxon>
        <taxon>Diplonema</taxon>
    </lineage>
</organism>
<evidence type="ECO:0000256" key="5">
    <source>
        <dbReference type="ARBA" id="ARBA00023002"/>
    </source>
</evidence>
<feature type="non-terminal residue" evidence="7">
    <location>
        <position position="1"/>
    </location>
</feature>
<dbReference type="InterPro" id="IPR001260">
    <property type="entry name" value="Coprogen_oxidase_aer"/>
</dbReference>
<dbReference type="PANTHER" id="PTHR10755:SF0">
    <property type="entry name" value="OXYGEN-DEPENDENT COPROPORPHYRINOGEN-III OXIDASE, MITOCHONDRIAL"/>
    <property type="match status" value="1"/>
</dbReference>
<sequence length="352" mass="40738">MAEAQPQFKWKVGDIGKTPNERRELFREFVLGLQDDICKTLGELDGEKEFIIDEWTKEDGSGKGKTRVIQDGKVFESGGCNWSELRKANLPPSILKKHPHLEGQEFYATGVSMVIHPRNPHCPTVHLNYRYFEAGKLDSTDVEQNNVWWFGGGMDLTPWILYDDDAKLFHQKIKDACSEASMPEVFEPLKRYADEYFRNKHRNESRGIGGLFYDYLNGDSNNLLYMGEDVEMKKREAGLGTFMPSKNWGELFAFSKAQGAAFLPAYVEIINRRKDIVATDEDRDWQLHRRGRYVEFNLIHDRGTLFGLQVGGRVESILMSLPALVKWSYMYKPKNDQQKRLIEVLEKPINWI</sequence>
<feature type="non-terminal residue" evidence="7">
    <location>
        <position position="352"/>
    </location>
</feature>
<dbReference type="SUPFAM" id="SSF102886">
    <property type="entry name" value="Coproporphyrinogen III oxidase"/>
    <property type="match status" value="1"/>
</dbReference>
<dbReference type="GO" id="GO:0006782">
    <property type="term" value="P:protoporphyrinogen IX biosynthetic process"/>
    <property type="evidence" value="ECO:0007669"/>
    <property type="project" value="UniProtKB-UniPathway"/>
</dbReference>
<evidence type="ECO:0000256" key="4">
    <source>
        <dbReference type="ARBA" id="ARBA00012869"/>
    </source>
</evidence>
<dbReference type="UniPathway" id="UPA00251">
    <property type="reaction ID" value="UER00322"/>
</dbReference>
<evidence type="ECO:0000256" key="3">
    <source>
        <dbReference type="ARBA" id="ARBA00011738"/>
    </source>
</evidence>
<protein>
    <recommendedName>
        <fullName evidence="4">coproporphyrinogen oxidase</fullName>
        <ecNumber evidence="4">1.3.3.3</ecNumber>
    </recommendedName>
</protein>
<dbReference type="GO" id="GO:0005737">
    <property type="term" value="C:cytoplasm"/>
    <property type="evidence" value="ECO:0007669"/>
    <property type="project" value="TreeGrafter"/>
</dbReference>
<dbReference type="Gene3D" id="3.40.1500.10">
    <property type="entry name" value="Coproporphyrinogen III oxidase, aerobic"/>
    <property type="match status" value="1"/>
</dbReference>
<dbReference type="AlphaFoldDB" id="A0A1L3A3R5"/>
<proteinExistence type="evidence at transcript level"/>
<reference evidence="7" key="2">
    <citation type="submission" date="2016-01" db="EMBL/GenBank/DDBJ databases">
        <authorList>
            <person name="Oliw E.H."/>
        </authorList>
    </citation>
    <scope>NUCLEOTIDE SEQUENCE</scope>
</reference>
<evidence type="ECO:0000256" key="1">
    <source>
        <dbReference type="ARBA" id="ARBA00005168"/>
    </source>
</evidence>
<comment type="pathway">
    <text evidence="1">Porphyrin-containing compound metabolism; protoporphyrin-IX biosynthesis; protoporphyrinogen-IX from coproporphyrinogen-III (O2 route): step 1/1.</text>
</comment>
<evidence type="ECO:0000256" key="6">
    <source>
        <dbReference type="ARBA" id="ARBA00023244"/>
    </source>
</evidence>
<comment type="subunit">
    <text evidence="3">Homodimer.</text>
</comment>
<dbReference type="EMBL" id="KU500682">
    <property type="protein sequence ID" value="APF46104.1"/>
    <property type="molecule type" value="mRNA"/>
</dbReference>
<dbReference type="NCBIfam" id="NF003727">
    <property type="entry name" value="PRK05330.1"/>
    <property type="match status" value="1"/>
</dbReference>
<dbReference type="PRINTS" id="PR00073">
    <property type="entry name" value="COPRGNOXDASE"/>
</dbReference>
<name>A0A1L3A3R5_9EUGL</name>
<evidence type="ECO:0000313" key="7">
    <source>
        <dbReference type="EMBL" id="APF46104.1"/>
    </source>
</evidence>
<comment type="similarity">
    <text evidence="2">Belongs to the aerobic coproporphyrinogen-III oxidase family.</text>
</comment>
<dbReference type="Pfam" id="PF01218">
    <property type="entry name" value="Coprogen_oxidas"/>
    <property type="match status" value="1"/>
</dbReference>
<dbReference type="PIRSF" id="PIRSF000166">
    <property type="entry name" value="Coproporphyri_ox"/>
    <property type="match status" value="1"/>
</dbReference>
<dbReference type="InterPro" id="IPR036406">
    <property type="entry name" value="Coprogen_oxidase_aer_sf"/>
</dbReference>
<evidence type="ECO:0000256" key="2">
    <source>
        <dbReference type="ARBA" id="ARBA00010644"/>
    </source>
</evidence>
<reference evidence="7" key="1">
    <citation type="journal article" date="2016" name="J. Phycol.">
        <title>The tetrapyrrole synthesis pathway as a model of horizontal gene transfer in euglenoids.</title>
        <authorList>
            <person name="Lakey B."/>
            <person name="Triemer R."/>
        </authorList>
    </citation>
    <scope>NUCLEOTIDE SEQUENCE</scope>
</reference>
<dbReference type="EC" id="1.3.3.3" evidence="4"/>
<keyword evidence="5" id="KW-0560">Oxidoreductase</keyword>